<dbReference type="InterPro" id="IPR001478">
    <property type="entry name" value="PDZ"/>
</dbReference>
<evidence type="ECO:0000256" key="2">
    <source>
        <dbReference type="ARBA" id="ARBA00022670"/>
    </source>
</evidence>
<dbReference type="PROSITE" id="PS50106">
    <property type="entry name" value="PDZ"/>
    <property type="match status" value="1"/>
</dbReference>
<dbReference type="InterPro" id="IPR036034">
    <property type="entry name" value="PDZ_sf"/>
</dbReference>
<dbReference type="Gene3D" id="2.30.42.10">
    <property type="match status" value="1"/>
</dbReference>
<keyword evidence="2" id="KW-0645">Protease</keyword>
<keyword evidence="4" id="KW-0720">Serine protease</keyword>
<feature type="chain" id="PRO_5032998996" evidence="5">
    <location>
        <begin position="23"/>
        <end position="224"/>
    </location>
</feature>
<dbReference type="FunFam" id="2.30.42.10:FF:000063">
    <property type="entry name" value="Peptidase, S41 family"/>
    <property type="match status" value="1"/>
</dbReference>
<dbReference type="Pfam" id="PF22694">
    <property type="entry name" value="CtpB_N-like"/>
    <property type="match status" value="1"/>
</dbReference>
<gene>
    <name evidence="7" type="ORF">EBV78_01175</name>
</gene>
<dbReference type="CDD" id="cd06782">
    <property type="entry name" value="cpPDZ_CPP-like"/>
    <property type="match status" value="1"/>
</dbReference>
<dbReference type="SUPFAM" id="SSF50156">
    <property type="entry name" value="PDZ domain-like"/>
    <property type="match status" value="1"/>
</dbReference>
<dbReference type="GO" id="GO:0004175">
    <property type="term" value="F:endopeptidase activity"/>
    <property type="evidence" value="ECO:0007669"/>
    <property type="project" value="TreeGrafter"/>
</dbReference>
<feature type="non-terminal residue" evidence="7">
    <location>
        <position position="224"/>
    </location>
</feature>
<protein>
    <submittedName>
        <fullName evidence="7">PDZ domain-containing protein</fullName>
    </submittedName>
</protein>
<reference evidence="7 8" key="1">
    <citation type="submission" date="2018-10" db="EMBL/GenBank/DDBJ databases">
        <title>Iterative Subtractive Binning of Freshwater Chronoseries Metagenomes Recovers Nearly Complete Genomes from over Four Hundred Novel Species.</title>
        <authorList>
            <person name="Rodriguez-R L.M."/>
            <person name="Tsementzi D."/>
            <person name="Luo C."/>
            <person name="Konstantinidis K.T."/>
        </authorList>
    </citation>
    <scope>NUCLEOTIDE SEQUENCE [LARGE SCALE GENOMIC DNA]</scope>
    <source>
        <strain evidence="7">WB7_2B_003</strain>
    </source>
</reference>
<comment type="caution">
    <text evidence="7">The sequence shown here is derived from an EMBL/GenBank/DDBJ whole genome shotgun (WGS) entry which is preliminary data.</text>
</comment>
<dbReference type="Proteomes" id="UP000572953">
    <property type="component" value="Unassembled WGS sequence"/>
</dbReference>
<evidence type="ECO:0000256" key="1">
    <source>
        <dbReference type="ARBA" id="ARBA00009179"/>
    </source>
</evidence>
<dbReference type="AlphaFoldDB" id="A0A845S823"/>
<comment type="similarity">
    <text evidence="1">Belongs to the peptidase S41A family.</text>
</comment>
<sequence>MKKIYLLLTLLFLNLLSQNAFSQKKDVLYEKLDLFGDILETINKEYFKQINEGEVIDGAINGMLQSLDPYSSYMSPKTFKNMNTETKGEFGGLGIEVTMEAGLVKVISPIDDTPADRAGIKSGDYIIKLDNKQVKGLTLDEAVNTMRGKSGTPITLTIRRIDVDDPIIVKIVRETIKTKSVVSEVKENIGYLRLRSFNEKSGDELIDKIREISRNKPNVTGYIL</sequence>
<keyword evidence="3" id="KW-0378">Hydrolase</keyword>
<dbReference type="Pfam" id="PF13180">
    <property type="entry name" value="PDZ_2"/>
    <property type="match status" value="1"/>
</dbReference>
<feature type="signal peptide" evidence="5">
    <location>
        <begin position="1"/>
        <end position="22"/>
    </location>
</feature>
<dbReference type="GO" id="GO:0006508">
    <property type="term" value="P:proteolysis"/>
    <property type="evidence" value="ECO:0007669"/>
    <property type="project" value="UniProtKB-KW"/>
</dbReference>
<evidence type="ECO:0000313" key="7">
    <source>
        <dbReference type="EMBL" id="NCU62697.1"/>
    </source>
</evidence>
<dbReference type="SUPFAM" id="SSF52096">
    <property type="entry name" value="ClpP/crotonase"/>
    <property type="match status" value="1"/>
</dbReference>
<evidence type="ECO:0000313" key="8">
    <source>
        <dbReference type="Proteomes" id="UP000572953"/>
    </source>
</evidence>
<dbReference type="InterPro" id="IPR055210">
    <property type="entry name" value="CtpA/B_N"/>
</dbReference>
<dbReference type="GO" id="GO:0030288">
    <property type="term" value="C:outer membrane-bounded periplasmic space"/>
    <property type="evidence" value="ECO:0007669"/>
    <property type="project" value="TreeGrafter"/>
</dbReference>
<name>A0A845S823_9PROT</name>
<dbReference type="GO" id="GO:0008236">
    <property type="term" value="F:serine-type peptidase activity"/>
    <property type="evidence" value="ECO:0007669"/>
    <property type="project" value="UniProtKB-KW"/>
</dbReference>
<dbReference type="PANTHER" id="PTHR32060">
    <property type="entry name" value="TAIL-SPECIFIC PROTEASE"/>
    <property type="match status" value="1"/>
</dbReference>
<keyword evidence="5" id="KW-0732">Signal</keyword>
<feature type="domain" description="PDZ" evidence="6">
    <location>
        <begin position="79"/>
        <end position="147"/>
    </location>
</feature>
<dbReference type="EMBL" id="RGGN01000023">
    <property type="protein sequence ID" value="NCU62697.1"/>
    <property type="molecule type" value="Genomic_DNA"/>
</dbReference>
<accession>A0A845S823</accession>
<dbReference type="PANTHER" id="PTHR32060:SF30">
    <property type="entry name" value="CARBOXY-TERMINAL PROCESSING PROTEASE CTPA"/>
    <property type="match status" value="1"/>
</dbReference>
<dbReference type="SMART" id="SM00228">
    <property type="entry name" value="PDZ"/>
    <property type="match status" value="1"/>
</dbReference>
<dbReference type="Gene3D" id="3.30.750.44">
    <property type="match status" value="1"/>
</dbReference>
<evidence type="ECO:0000259" key="6">
    <source>
        <dbReference type="PROSITE" id="PS50106"/>
    </source>
</evidence>
<evidence type="ECO:0000256" key="3">
    <source>
        <dbReference type="ARBA" id="ARBA00022801"/>
    </source>
</evidence>
<proteinExistence type="inferred from homology"/>
<evidence type="ECO:0000256" key="4">
    <source>
        <dbReference type="ARBA" id="ARBA00022825"/>
    </source>
</evidence>
<dbReference type="Gene3D" id="3.90.226.10">
    <property type="entry name" value="2-enoyl-CoA Hydratase, Chain A, domain 1"/>
    <property type="match status" value="1"/>
</dbReference>
<evidence type="ECO:0000256" key="5">
    <source>
        <dbReference type="SAM" id="SignalP"/>
    </source>
</evidence>
<organism evidence="7 8">
    <name type="scientific">Candidatus Fonsibacter lacus</name>
    <dbReference type="NCBI Taxonomy" id="2576439"/>
    <lineage>
        <taxon>Bacteria</taxon>
        <taxon>Pseudomonadati</taxon>
        <taxon>Pseudomonadota</taxon>
        <taxon>Alphaproteobacteria</taxon>
        <taxon>Candidatus Pelagibacterales</taxon>
        <taxon>Candidatus Pelagibacterales incertae sedis</taxon>
        <taxon>Candidatus Fonsibacter</taxon>
    </lineage>
</organism>
<dbReference type="GO" id="GO:0007165">
    <property type="term" value="P:signal transduction"/>
    <property type="evidence" value="ECO:0007669"/>
    <property type="project" value="TreeGrafter"/>
</dbReference>
<dbReference type="InterPro" id="IPR029045">
    <property type="entry name" value="ClpP/crotonase-like_dom_sf"/>
</dbReference>